<organism evidence="1">
    <name type="scientific">Sesamum latifolium</name>
    <dbReference type="NCBI Taxonomy" id="2727402"/>
    <lineage>
        <taxon>Eukaryota</taxon>
        <taxon>Viridiplantae</taxon>
        <taxon>Streptophyta</taxon>
        <taxon>Embryophyta</taxon>
        <taxon>Tracheophyta</taxon>
        <taxon>Spermatophyta</taxon>
        <taxon>Magnoliopsida</taxon>
        <taxon>eudicotyledons</taxon>
        <taxon>Gunneridae</taxon>
        <taxon>Pentapetalae</taxon>
        <taxon>asterids</taxon>
        <taxon>lamiids</taxon>
        <taxon>Lamiales</taxon>
        <taxon>Pedaliaceae</taxon>
        <taxon>Sesamum</taxon>
    </lineage>
</organism>
<reference evidence="1" key="1">
    <citation type="submission" date="2020-06" db="EMBL/GenBank/DDBJ databases">
        <authorList>
            <person name="Li T."/>
            <person name="Hu X."/>
            <person name="Zhang T."/>
            <person name="Song X."/>
            <person name="Zhang H."/>
            <person name="Dai N."/>
            <person name="Sheng W."/>
            <person name="Hou X."/>
            <person name="Wei L."/>
        </authorList>
    </citation>
    <scope>NUCLEOTIDE SEQUENCE</scope>
    <source>
        <strain evidence="1">KEN1</strain>
        <tissue evidence="1">Leaf</tissue>
    </source>
</reference>
<accession>A0AAW2XP32</accession>
<reference evidence="1" key="2">
    <citation type="journal article" date="2024" name="Plant">
        <title>Genomic evolution and insights into agronomic trait innovations of Sesamum species.</title>
        <authorList>
            <person name="Miao H."/>
            <person name="Wang L."/>
            <person name="Qu L."/>
            <person name="Liu H."/>
            <person name="Sun Y."/>
            <person name="Le M."/>
            <person name="Wang Q."/>
            <person name="Wei S."/>
            <person name="Zheng Y."/>
            <person name="Lin W."/>
            <person name="Duan Y."/>
            <person name="Cao H."/>
            <person name="Xiong S."/>
            <person name="Wang X."/>
            <person name="Wei L."/>
            <person name="Li C."/>
            <person name="Ma Q."/>
            <person name="Ju M."/>
            <person name="Zhao R."/>
            <person name="Li G."/>
            <person name="Mu C."/>
            <person name="Tian Q."/>
            <person name="Mei H."/>
            <person name="Zhang T."/>
            <person name="Gao T."/>
            <person name="Zhang H."/>
        </authorList>
    </citation>
    <scope>NUCLEOTIDE SEQUENCE</scope>
    <source>
        <strain evidence="1">KEN1</strain>
    </source>
</reference>
<evidence type="ECO:0000313" key="1">
    <source>
        <dbReference type="EMBL" id="KAL0455330.1"/>
    </source>
</evidence>
<name>A0AAW2XP32_9LAMI</name>
<comment type="caution">
    <text evidence="1">The sequence shown here is derived from an EMBL/GenBank/DDBJ whole genome shotgun (WGS) entry which is preliminary data.</text>
</comment>
<sequence>MAAMLGRLSTLDRAWWNGQNRTCVLCDSGEMESHNHLLFSCDFSRQCLRVLRREVHFSLPHDDWLRNVERASRRWRGKHPLNAANRAILASIVYHILRERNSHRFSNQQSTPAQVARLCVEQIRMRLLGDDLQFNVSTASRSNMKELMYVTDRVVRTGGIHVYGVGITSSIHRLAAFLPHTCTSQYPLGNSRKRRPGSNTRVGRELHIPLTGEGWKGESRCEKGVHLPIPWPIAALLALAASRSTA</sequence>
<gene>
    <name evidence="1" type="ORF">Slati_0872200</name>
</gene>
<dbReference type="AlphaFoldDB" id="A0AAW2XP32"/>
<proteinExistence type="predicted"/>
<protein>
    <recommendedName>
        <fullName evidence="2">Reverse transcriptase zinc-binding domain-containing protein</fullName>
    </recommendedName>
</protein>
<dbReference type="EMBL" id="JACGWN010000003">
    <property type="protein sequence ID" value="KAL0455330.1"/>
    <property type="molecule type" value="Genomic_DNA"/>
</dbReference>
<evidence type="ECO:0008006" key="2">
    <source>
        <dbReference type="Google" id="ProtNLM"/>
    </source>
</evidence>